<dbReference type="PROSITE" id="PS51934">
    <property type="entry name" value="LRAT"/>
    <property type="match status" value="1"/>
</dbReference>
<keyword evidence="3" id="KW-0443">Lipid metabolism</keyword>
<dbReference type="PANTHER" id="PTHR13943:SF77">
    <property type="entry name" value="LRAT DOMAIN-CONTAINING PROTEIN"/>
    <property type="match status" value="1"/>
</dbReference>
<organism evidence="5 6">
    <name type="scientific">Ralstonia pickettii</name>
    <name type="common">Burkholderia pickettii</name>
    <dbReference type="NCBI Taxonomy" id="329"/>
    <lineage>
        <taxon>Bacteria</taxon>
        <taxon>Pseudomonadati</taxon>
        <taxon>Pseudomonadota</taxon>
        <taxon>Betaproteobacteria</taxon>
        <taxon>Burkholderiales</taxon>
        <taxon>Burkholderiaceae</taxon>
        <taxon>Ralstonia</taxon>
    </lineage>
</organism>
<gene>
    <name evidence="5" type="ORF">GJQ57_04650</name>
</gene>
<reference evidence="5 6" key="1">
    <citation type="submission" date="2019-11" db="EMBL/GenBank/DDBJ databases">
        <title>Phenotypic characterization of an OXA-22 and OXA-60 co-producing Ralstonia pickettii clinical strain.</title>
        <authorList>
            <person name="He F."/>
        </authorList>
    </citation>
    <scope>NUCLEOTIDE SEQUENCE [LARGE SCALE GENOMIC DNA]</scope>
    <source>
        <strain evidence="5 6">PSLESD1</strain>
    </source>
</reference>
<dbReference type="GO" id="GO:0070292">
    <property type="term" value="P:N-acylphosphatidylethanolamine metabolic process"/>
    <property type="evidence" value="ECO:0007669"/>
    <property type="project" value="TreeGrafter"/>
</dbReference>
<name>A0A7X2HK05_RALPI</name>
<evidence type="ECO:0000259" key="4">
    <source>
        <dbReference type="PROSITE" id="PS51934"/>
    </source>
</evidence>
<dbReference type="GO" id="GO:0008970">
    <property type="term" value="F:phospholipase A1 activity"/>
    <property type="evidence" value="ECO:0007669"/>
    <property type="project" value="TreeGrafter"/>
</dbReference>
<dbReference type="GO" id="GO:0005737">
    <property type="term" value="C:cytoplasm"/>
    <property type="evidence" value="ECO:0007669"/>
    <property type="project" value="TreeGrafter"/>
</dbReference>
<dbReference type="Gene3D" id="3.90.1720.10">
    <property type="entry name" value="endopeptidase domain like (from Nostoc punctiforme)"/>
    <property type="match status" value="1"/>
</dbReference>
<sequence length="168" mass="18674">MSQNIDCSDQWSGSQDLAAFDTALPVGAHLVADRDGYEHHGIYVGNGQVIHYAGFSHRQRRGPVERISIGCFACGFSVTIQRDPRPCYDGEEVARRAGSRLGERDYRLLTNNCEHFCSWCLFGECRSAQVEACLKSPARAARLLLKLMLLVLSSEWRTAEPQAQAQAV</sequence>
<comment type="caution">
    <text evidence="5">The sequence shown here is derived from an EMBL/GenBank/DDBJ whole genome shotgun (WGS) entry which is preliminary data.</text>
</comment>
<dbReference type="GO" id="GO:0016410">
    <property type="term" value="F:N-acyltransferase activity"/>
    <property type="evidence" value="ECO:0007669"/>
    <property type="project" value="TreeGrafter"/>
</dbReference>
<dbReference type="AlphaFoldDB" id="A0A7X2HK05"/>
<accession>A0A7X2HK05</accession>
<evidence type="ECO:0000256" key="3">
    <source>
        <dbReference type="ARBA" id="ARBA00023098"/>
    </source>
</evidence>
<protein>
    <submittedName>
        <fullName evidence="5">Hydrolase</fullName>
    </submittedName>
</protein>
<keyword evidence="1" id="KW-0808">Transferase</keyword>
<dbReference type="Pfam" id="PF04970">
    <property type="entry name" value="LRAT"/>
    <property type="match status" value="1"/>
</dbReference>
<evidence type="ECO:0000313" key="5">
    <source>
        <dbReference type="EMBL" id="MRS97943.1"/>
    </source>
</evidence>
<dbReference type="PANTHER" id="PTHR13943">
    <property type="entry name" value="HRAS-LIKE SUPPRESSOR - RELATED"/>
    <property type="match status" value="1"/>
</dbReference>
<feature type="domain" description="LRAT" evidence="4">
    <location>
        <begin position="29"/>
        <end position="129"/>
    </location>
</feature>
<evidence type="ECO:0000256" key="2">
    <source>
        <dbReference type="ARBA" id="ARBA00022801"/>
    </source>
</evidence>
<evidence type="ECO:0000256" key="1">
    <source>
        <dbReference type="ARBA" id="ARBA00022679"/>
    </source>
</evidence>
<dbReference type="RefSeq" id="WP_154205892.1">
    <property type="nucleotide sequence ID" value="NZ_WJYN01000001.1"/>
</dbReference>
<proteinExistence type="predicted"/>
<dbReference type="EMBL" id="WJYN01000001">
    <property type="protein sequence ID" value="MRS97943.1"/>
    <property type="molecule type" value="Genomic_DNA"/>
</dbReference>
<keyword evidence="2 5" id="KW-0378">Hydrolase</keyword>
<evidence type="ECO:0000313" key="6">
    <source>
        <dbReference type="Proteomes" id="UP000441032"/>
    </source>
</evidence>
<dbReference type="Proteomes" id="UP000441032">
    <property type="component" value="Unassembled WGS sequence"/>
</dbReference>
<dbReference type="InterPro" id="IPR007053">
    <property type="entry name" value="LRAT_dom"/>
</dbReference>
<dbReference type="GO" id="GO:0004623">
    <property type="term" value="F:phospholipase A2 activity"/>
    <property type="evidence" value="ECO:0007669"/>
    <property type="project" value="TreeGrafter"/>
</dbReference>
<dbReference type="InterPro" id="IPR051496">
    <property type="entry name" value="H-rev107_PLA/AT"/>
</dbReference>